<keyword evidence="3" id="KW-1185">Reference proteome</keyword>
<dbReference type="Proteomes" id="UP000276133">
    <property type="component" value="Unassembled WGS sequence"/>
</dbReference>
<dbReference type="AlphaFoldDB" id="A0A3M7RTI3"/>
<reference evidence="2 3" key="1">
    <citation type="journal article" date="2018" name="Sci. Rep.">
        <title>Genomic signatures of local adaptation to the degree of environmental predictability in rotifers.</title>
        <authorList>
            <person name="Franch-Gras L."/>
            <person name="Hahn C."/>
            <person name="Garcia-Roger E.M."/>
            <person name="Carmona M.J."/>
            <person name="Serra M."/>
            <person name="Gomez A."/>
        </authorList>
    </citation>
    <scope>NUCLEOTIDE SEQUENCE [LARGE SCALE GENOMIC DNA]</scope>
    <source>
        <strain evidence="2">HYR1</strain>
    </source>
</reference>
<organism evidence="2 3">
    <name type="scientific">Brachionus plicatilis</name>
    <name type="common">Marine rotifer</name>
    <name type="synonym">Brachionus muelleri</name>
    <dbReference type="NCBI Taxonomy" id="10195"/>
    <lineage>
        <taxon>Eukaryota</taxon>
        <taxon>Metazoa</taxon>
        <taxon>Spiralia</taxon>
        <taxon>Gnathifera</taxon>
        <taxon>Rotifera</taxon>
        <taxon>Eurotatoria</taxon>
        <taxon>Monogononta</taxon>
        <taxon>Pseudotrocha</taxon>
        <taxon>Ploima</taxon>
        <taxon>Brachionidae</taxon>
        <taxon>Brachionus</taxon>
    </lineage>
</organism>
<proteinExistence type="predicted"/>
<keyword evidence="1" id="KW-0812">Transmembrane</keyword>
<feature type="transmembrane region" description="Helical" evidence="1">
    <location>
        <begin position="75"/>
        <end position="94"/>
    </location>
</feature>
<evidence type="ECO:0000313" key="2">
    <source>
        <dbReference type="EMBL" id="RNA26884.1"/>
    </source>
</evidence>
<keyword evidence="1" id="KW-1133">Transmembrane helix</keyword>
<evidence type="ECO:0000256" key="1">
    <source>
        <dbReference type="SAM" id="Phobius"/>
    </source>
</evidence>
<keyword evidence="1" id="KW-0472">Membrane</keyword>
<gene>
    <name evidence="2" type="ORF">BpHYR1_048197</name>
</gene>
<sequence length="117" mass="13455">MHISWQIFNHRLTVIKPCGNVFNYNRLVEAGEEDELGVRVRKLDVRVEEFKASTDFWVGVDEIEFIFEIRILDRIFGVTGVVSPVVIVFLKFGFDDVDSYVEFFAELFSLDGNSSIG</sequence>
<name>A0A3M7RTI3_BRAPC</name>
<accession>A0A3M7RTI3</accession>
<protein>
    <submittedName>
        <fullName evidence="2">Uncharacterized protein</fullName>
    </submittedName>
</protein>
<comment type="caution">
    <text evidence="2">The sequence shown here is derived from an EMBL/GenBank/DDBJ whole genome shotgun (WGS) entry which is preliminary data.</text>
</comment>
<dbReference type="EMBL" id="REGN01002654">
    <property type="protein sequence ID" value="RNA26884.1"/>
    <property type="molecule type" value="Genomic_DNA"/>
</dbReference>
<evidence type="ECO:0000313" key="3">
    <source>
        <dbReference type="Proteomes" id="UP000276133"/>
    </source>
</evidence>